<gene>
    <name evidence="2" type="ORF">EP51_41880</name>
</gene>
<keyword evidence="1" id="KW-0472">Membrane</keyword>
<dbReference type="PANTHER" id="PTHR42305">
    <property type="entry name" value="MEMBRANE PROTEIN RV1733C-RELATED"/>
    <property type="match status" value="1"/>
</dbReference>
<dbReference type="RefSeq" id="WP_128642838.1">
    <property type="nucleotide sequence ID" value="NZ_CP008948.1"/>
</dbReference>
<sequence length="199" mass="21617">MSGEQAAPVRWWRLAPWSGNRLMRGSDRFESSAFLVVVMLVLLLVPVAAAVGTATNTRLGDQARAARETRHETTAVLLEDPRAESANVTWSPESTFRAPAAWVVDGTTRTGQVQTDAGVKTGHTVSVWIDQSGNLVDAPKTGAENAVTAVSVALAVWTSSAAILVVMLFGIHWAQARYRILQWDREWRNLGKAPGWPVS</sequence>
<dbReference type="InterPro" id="IPR039708">
    <property type="entry name" value="MT1774/Rv1733c-like"/>
</dbReference>
<dbReference type="Proteomes" id="UP000028488">
    <property type="component" value="Plasmid pPDG1"/>
</dbReference>
<evidence type="ECO:0000313" key="3">
    <source>
        <dbReference type="Proteomes" id="UP000028488"/>
    </source>
</evidence>
<keyword evidence="2" id="KW-0614">Plasmid</keyword>
<geneLocation type="plasmid" evidence="2 3">
    <name>pPDG1</name>
</geneLocation>
<organism evidence="2 3">
    <name type="scientific">Rhodococcus opacus</name>
    <name type="common">Nocardia opaca</name>
    <dbReference type="NCBI Taxonomy" id="37919"/>
    <lineage>
        <taxon>Bacteria</taxon>
        <taxon>Bacillati</taxon>
        <taxon>Actinomycetota</taxon>
        <taxon>Actinomycetes</taxon>
        <taxon>Mycobacteriales</taxon>
        <taxon>Nocardiaceae</taxon>
        <taxon>Rhodococcus</taxon>
    </lineage>
</organism>
<evidence type="ECO:0000313" key="2">
    <source>
        <dbReference type="EMBL" id="AII10752.1"/>
    </source>
</evidence>
<evidence type="ECO:0000256" key="1">
    <source>
        <dbReference type="SAM" id="Phobius"/>
    </source>
</evidence>
<keyword evidence="1" id="KW-1133">Transmembrane helix</keyword>
<protein>
    <recommendedName>
        <fullName evidence="4">Transmembrane protein</fullName>
    </recommendedName>
</protein>
<feature type="transmembrane region" description="Helical" evidence="1">
    <location>
        <begin position="33"/>
        <end position="54"/>
    </location>
</feature>
<accession>A0A076EZU0</accession>
<dbReference type="PANTHER" id="PTHR42305:SF1">
    <property type="entry name" value="MEMBRANE PROTEIN RV1733C-RELATED"/>
    <property type="match status" value="1"/>
</dbReference>
<dbReference type="EMBL" id="CP008948">
    <property type="protein sequence ID" value="AII10752.1"/>
    <property type="molecule type" value="Genomic_DNA"/>
</dbReference>
<feature type="transmembrane region" description="Helical" evidence="1">
    <location>
        <begin position="146"/>
        <end position="171"/>
    </location>
</feature>
<proteinExistence type="predicted"/>
<evidence type="ECO:0008006" key="4">
    <source>
        <dbReference type="Google" id="ProtNLM"/>
    </source>
</evidence>
<dbReference type="AlphaFoldDB" id="A0A076EZU0"/>
<reference evidence="2 3" key="1">
    <citation type="submission" date="2014-07" db="EMBL/GenBank/DDBJ databases">
        <title>Genome Sequence of Rhodococcus opacus Strain R7, a Biodegrader of Mono- and Polycyclic Aromatic Hydrocarbons.</title>
        <authorList>
            <person name="Di Gennaro P."/>
            <person name="Zampolli J."/>
            <person name="Presti I."/>
            <person name="Cappelletti M."/>
            <person name="D'Ursi P."/>
            <person name="Orro A."/>
            <person name="Mezzelani A."/>
            <person name="Milanesi L."/>
        </authorList>
    </citation>
    <scope>NUCLEOTIDE SEQUENCE [LARGE SCALE GENOMIC DNA]</scope>
    <source>
        <strain evidence="2 3">R7</strain>
        <plasmid evidence="2">pPDG1</plasmid>
    </source>
</reference>
<name>A0A076EZU0_RHOOP</name>
<keyword evidence="1" id="KW-0812">Transmembrane</keyword>